<evidence type="ECO:0000313" key="2">
    <source>
        <dbReference type="EMBL" id="KKN43702.1"/>
    </source>
</evidence>
<gene>
    <name evidence="2" type="ORF">LCGC14_0700430</name>
</gene>
<feature type="transmembrane region" description="Helical" evidence="1">
    <location>
        <begin position="82"/>
        <end position="101"/>
    </location>
</feature>
<sequence>MNMEKHTGTLGLLGTSTERTNVGATYSVIRIDDLILTNIGITHQLNSFLRSSVGEEITLIIKKKSVLGIITPQGEKFCSNIWAGYTPLFIIFVYVMLAVVGYNVAQLMPILVFVPIIFALLFFYFHSTNQNDLSSLQSEGFALL</sequence>
<comment type="caution">
    <text evidence="2">The sequence shown here is derived from an EMBL/GenBank/DDBJ whole genome shotgun (WGS) entry which is preliminary data.</text>
</comment>
<organism evidence="2">
    <name type="scientific">marine sediment metagenome</name>
    <dbReference type="NCBI Taxonomy" id="412755"/>
    <lineage>
        <taxon>unclassified sequences</taxon>
        <taxon>metagenomes</taxon>
        <taxon>ecological metagenomes</taxon>
    </lineage>
</organism>
<name>A0A0F9R3B1_9ZZZZ</name>
<accession>A0A0F9R3B1</accession>
<protein>
    <submittedName>
        <fullName evidence="2">Uncharacterized protein</fullName>
    </submittedName>
</protein>
<keyword evidence="1" id="KW-0472">Membrane</keyword>
<reference evidence="2" key="1">
    <citation type="journal article" date="2015" name="Nature">
        <title>Complex archaea that bridge the gap between prokaryotes and eukaryotes.</title>
        <authorList>
            <person name="Spang A."/>
            <person name="Saw J.H."/>
            <person name="Jorgensen S.L."/>
            <person name="Zaremba-Niedzwiedzka K."/>
            <person name="Martijn J."/>
            <person name="Lind A.E."/>
            <person name="van Eijk R."/>
            <person name="Schleper C."/>
            <person name="Guy L."/>
            <person name="Ettema T.J."/>
        </authorList>
    </citation>
    <scope>NUCLEOTIDE SEQUENCE</scope>
</reference>
<dbReference type="EMBL" id="LAZR01001494">
    <property type="protein sequence ID" value="KKN43702.1"/>
    <property type="molecule type" value="Genomic_DNA"/>
</dbReference>
<evidence type="ECO:0000256" key="1">
    <source>
        <dbReference type="SAM" id="Phobius"/>
    </source>
</evidence>
<feature type="transmembrane region" description="Helical" evidence="1">
    <location>
        <begin position="107"/>
        <end position="125"/>
    </location>
</feature>
<keyword evidence="1" id="KW-0812">Transmembrane</keyword>
<keyword evidence="1" id="KW-1133">Transmembrane helix</keyword>
<dbReference type="AlphaFoldDB" id="A0A0F9R3B1"/>
<proteinExistence type="predicted"/>